<dbReference type="AlphaFoldDB" id="I3SI29"/>
<reference evidence="1" key="1">
    <citation type="submission" date="2012-05" db="EMBL/GenBank/DDBJ databases">
        <authorList>
            <person name="Krishnakumar V."/>
            <person name="Cheung F."/>
            <person name="Xiao Y."/>
            <person name="Chan A."/>
            <person name="Moskal W.A."/>
            <person name="Town C.D."/>
        </authorList>
    </citation>
    <scope>NUCLEOTIDE SEQUENCE</scope>
</reference>
<dbReference type="EMBL" id="BT140126">
    <property type="protein sequence ID" value="AFK39921.1"/>
    <property type="molecule type" value="mRNA"/>
</dbReference>
<protein>
    <submittedName>
        <fullName evidence="1">Uncharacterized protein</fullName>
    </submittedName>
</protein>
<accession>I3SI29</accession>
<sequence>MDTRLLKLFVNFNVTKIICSFIINNELL</sequence>
<evidence type="ECO:0000313" key="1">
    <source>
        <dbReference type="EMBL" id="AFK39921.1"/>
    </source>
</evidence>
<proteinExistence type="evidence at transcript level"/>
<organism evidence="1">
    <name type="scientific">Lotus japonicus</name>
    <name type="common">Lotus corniculatus var. japonicus</name>
    <dbReference type="NCBI Taxonomy" id="34305"/>
    <lineage>
        <taxon>Eukaryota</taxon>
        <taxon>Viridiplantae</taxon>
        <taxon>Streptophyta</taxon>
        <taxon>Embryophyta</taxon>
        <taxon>Tracheophyta</taxon>
        <taxon>Spermatophyta</taxon>
        <taxon>Magnoliopsida</taxon>
        <taxon>eudicotyledons</taxon>
        <taxon>Gunneridae</taxon>
        <taxon>Pentapetalae</taxon>
        <taxon>rosids</taxon>
        <taxon>fabids</taxon>
        <taxon>Fabales</taxon>
        <taxon>Fabaceae</taxon>
        <taxon>Papilionoideae</taxon>
        <taxon>50 kb inversion clade</taxon>
        <taxon>NPAAA clade</taxon>
        <taxon>Hologalegina</taxon>
        <taxon>robinioid clade</taxon>
        <taxon>Loteae</taxon>
        <taxon>Lotus</taxon>
    </lineage>
</organism>
<name>I3SI29_LOTJA</name>